<evidence type="ECO:0000313" key="2">
    <source>
        <dbReference type="EMBL" id="AFQ50093.1"/>
    </source>
</evidence>
<dbReference type="KEGG" id="bct:GEM_3703"/>
<dbReference type="RefSeq" id="WP_014898864.1">
    <property type="nucleotide sequence ID" value="NC_018514.1"/>
</dbReference>
<dbReference type="InterPro" id="IPR035959">
    <property type="entry name" value="RutC-like_sf"/>
</dbReference>
<evidence type="ECO:0000259" key="1">
    <source>
        <dbReference type="Pfam" id="PF14588"/>
    </source>
</evidence>
<proteinExistence type="predicted"/>
<dbReference type="Gene3D" id="3.30.1330.40">
    <property type="entry name" value="RutC-like"/>
    <property type="match status" value="1"/>
</dbReference>
<dbReference type="EMBL" id="CP003775">
    <property type="protein sequence ID" value="AFQ50093.1"/>
    <property type="molecule type" value="Genomic_DNA"/>
</dbReference>
<name>A0A9W3K3I0_BURCE</name>
<accession>A0A9W3K3I0</accession>
<sequence>MQKEIEGRLQALGVVLPVAPKPAANYVPFVRTGNLLFLAGALPFVDNRLETTGLLGRDLDVAQGQALARICAINMLAQVKAATGDLERLSRVVRLSAFVACVPGFVEQPAVVNGASDFLVDVLGESGRHARSAMGVSVLPLNAPLEIEAVFELKDD</sequence>
<dbReference type="CDD" id="cd02199">
    <property type="entry name" value="YjgF_YER057c_UK114_like_1"/>
    <property type="match status" value="1"/>
</dbReference>
<evidence type="ECO:0000313" key="3">
    <source>
        <dbReference type="Proteomes" id="UP000032866"/>
    </source>
</evidence>
<dbReference type="SUPFAM" id="SSF55298">
    <property type="entry name" value="YjgF-like"/>
    <property type="match status" value="1"/>
</dbReference>
<protein>
    <submittedName>
        <fullName evidence="2">Endoribonuclease L-PSP</fullName>
    </submittedName>
</protein>
<dbReference type="PANTHER" id="PTHR43760">
    <property type="entry name" value="ENDORIBONUCLEASE-RELATED"/>
    <property type="match status" value="1"/>
</dbReference>
<dbReference type="Pfam" id="PF14588">
    <property type="entry name" value="YjgF_endoribonc"/>
    <property type="match status" value="1"/>
</dbReference>
<dbReference type="AlphaFoldDB" id="A0A9W3K3I0"/>
<dbReference type="PANTHER" id="PTHR43760:SF1">
    <property type="entry name" value="ENDORIBONUCLEASE L-PSP_CHORISMATE MUTASE-LIKE DOMAIN-CONTAINING PROTEIN"/>
    <property type="match status" value="1"/>
</dbReference>
<dbReference type="Proteomes" id="UP000032866">
    <property type="component" value="Chromosome 2"/>
</dbReference>
<feature type="domain" description="Endoribonuclease L-PSP/chorismate mutase-like" evidence="1">
    <location>
        <begin position="6"/>
        <end position="143"/>
    </location>
</feature>
<organism evidence="2 3">
    <name type="scientific">Burkholderia cepacia GG4</name>
    <dbReference type="NCBI Taxonomy" id="1009846"/>
    <lineage>
        <taxon>Bacteria</taxon>
        <taxon>Pseudomonadati</taxon>
        <taxon>Pseudomonadota</taxon>
        <taxon>Betaproteobacteria</taxon>
        <taxon>Burkholderiales</taxon>
        <taxon>Burkholderiaceae</taxon>
        <taxon>Burkholderia</taxon>
        <taxon>Burkholderia cepacia complex</taxon>
    </lineage>
</organism>
<gene>
    <name evidence="2" type="ORF">GEM_3703</name>
</gene>
<dbReference type="InterPro" id="IPR013813">
    <property type="entry name" value="Endoribo_LPSP/chorism_mut-like"/>
</dbReference>
<reference evidence="2 3" key="1">
    <citation type="journal article" date="2012" name="J. Bacteriol.">
        <title>Complete Genome Sequence of Burkholderia sp. Strain GG4, a Betaproteobacterium That Reduces 3-Oxo-N-Acylhomoserine Lactones and Produces Different N-Acylhomoserine Lactones.</title>
        <authorList>
            <person name="Hong K.W."/>
            <person name="Koh C.L."/>
            <person name="Sam C.K."/>
            <person name="Yin W.F."/>
            <person name="Chan K.G."/>
        </authorList>
    </citation>
    <scope>NUCLEOTIDE SEQUENCE [LARGE SCALE GENOMIC DNA]</scope>
    <source>
        <strain evidence="2 3">GG4</strain>
    </source>
</reference>